<dbReference type="AlphaFoldDB" id="A0A9D1R8S2"/>
<dbReference type="Proteomes" id="UP000824263">
    <property type="component" value="Unassembled WGS sequence"/>
</dbReference>
<proteinExistence type="predicted"/>
<reference evidence="1" key="2">
    <citation type="submission" date="2021-04" db="EMBL/GenBank/DDBJ databases">
        <authorList>
            <person name="Gilroy R."/>
        </authorList>
    </citation>
    <scope>NUCLEOTIDE SEQUENCE</scope>
    <source>
        <strain evidence="1">ChiSxjej1B13-11762</strain>
    </source>
</reference>
<accession>A0A9D1R8S2</accession>
<organism evidence="1 2">
    <name type="scientific">Candidatus Dorea gallistercoris</name>
    <dbReference type="NCBI Taxonomy" id="2838542"/>
    <lineage>
        <taxon>Bacteria</taxon>
        <taxon>Bacillati</taxon>
        <taxon>Bacillota</taxon>
        <taxon>Clostridia</taxon>
        <taxon>Lachnospirales</taxon>
        <taxon>Lachnospiraceae</taxon>
        <taxon>Dorea</taxon>
    </lineage>
</organism>
<name>A0A9D1R8S2_9FIRM</name>
<sequence>MYEDCSAKLKMERMILKDGFFDETVHHCKVITYIPEKEKIYLLTGKTELPVFSLDALYTCVLEGEEETVRCEGQIRERYWNKLGRVIVFHIQNGFYKNLVK</sequence>
<protein>
    <submittedName>
        <fullName evidence="1">Uncharacterized protein</fullName>
    </submittedName>
</protein>
<dbReference type="EMBL" id="DXGF01000023">
    <property type="protein sequence ID" value="HIW82955.1"/>
    <property type="molecule type" value="Genomic_DNA"/>
</dbReference>
<evidence type="ECO:0000313" key="2">
    <source>
        <dbReference type="Proteomes" id="UP000824263"/>
    </source>
</evidence>
<gene>
    <name evidence="1" type="ORF">H9873_01335</name>
</gene>
<comment type="caution">
    <text evidence="1">The sequence shown here is derived from an EMBL/GenBank/DDBJ whole genome shotgun (WGS) entry which is preliminary data.</text>
</comment>
<evidence type="ECO:0000313" key="1">
    <source>
        <dbReference type="EMBL" id="HIW82955.1"/>
    </source>
</evidence>
<reference evidence="1" key="1">
    <citation type="journal article" date="2021" name="PeerJ">
        <title>Extensive microbial diversity within the chicken gut microbiome revealed by metagenomics and culture.</title>
        <authorList>
            <person name="Gilroy R."/>
            <person name="Ravi A."/>
            <person name="Getino M."/>
            <person name="Pursley I."/>
            <person name="Horton D.L."/>
            <person name="Alikhan N.F."/>
            <person name="Baker D."/>
            <person name="Gharbi K."/>
            <person name="Hall N."/>
            <person name="Watson M."/>
            <person name="Adriaenssens E.M."/>
            <person name="Foster-Nyarko E."/>
            <person name="Jarju S."/>
            <person name="Secka A."/>
            <person name="Antonio M."/>
            <person name="Oren A."/>
            <person name="Chaudhuri R.R."/>
            <person name="La Ragione R."/>
            <person name="Hildebrand F."/>
            <person name="Pallen M.J."/>
        </authorList>
    </citation>
    <scope>NUCLEOTIDE SEQUENCE</scope>
    <source>
        <strain evidence="1">ChiSxjej1B13-11762</strain>
    </source>
</reference>